<protein>
    <submittedName>
        <fullName evidence="1">Uncharacterized protein</fullName>
    </submittedName>
</protein>
<sequence>MRSRRRSFASAPSFRPVKWNEKDGRERFLPSVIRLLLFAEILHEVDQPFADVAEQFDGQQDFGLQRMLKLAESFQSSHQIVQVG</sequence>
<dbReference type="AlphaFoldDB" id="A0A645JC32"/>
<dbReference type="EMBL" id="VSSQ01135398">
    <property type="protein sequence ID" value="MPN60309.1"/>
    <property type="molecule type" value="Genomic_DNA"/>
</dbReference>
<reference evidence="1" key="1">
    <citation type="submission" date="2019-08" db="EMBL/GenBank/DDBJ databases">
        <authorList>
            <person name="Kucharzyk K."/>
            <person name="Murdoch R.W."/>
            <person name="Higgins S."/>
            <person name="Loffler F."/>
        </authorList>
    </citation>
    <scope>NUCLEOTIDE SEQUENCE</scope>
</reference>
<name>A0A645JC32_9ZZZZ</name>
<accession>A0A645JC32</accession>
<evidence type="ECO:0000313" key="1">
    <source>
        <dbReference type="EMBL" id="MPN60309.1"/>
    </source>
</evidence>
<proteinExistence type="predicted"/>
<comment type="caution">
    <text evidence="1">The sequence shown here is derived from an EMBL/GenBank/DDBJ whole genome shotgun (WGS) entry which is preliminary data.</text>
</comment>
<gene>
    <name evidence="1" type="ORF">SDC9_208037</name>
</gene>
<organism evidence="1">
    <name type="scientific">bioreactor metagenome</name>
    <dbReference type="NCBI Taxonomy" id="1076179"/>
    <lineage>
        <taxon>unclassified sequences</taxon>
        <taxon>metagenomes</taxon>
        <taxon>ecological metagenomes</taxon>
    </lineage>
</organism>